<name>X1IYY5_9ZZZZ</name>
<dbReference type="EMBL" id="BARU01042707">
    <property type="protein sequence ID" value="GAH87666.1"/>
    <property type="molecule type" value="Genomic_DNA"/>
</dbReference>
<dbReference type="InterPro" id="IPR011047">
    <property type="entry name" value="Quinoprotein_ADH-like_sf"/>
</dbReference>
<feature type="non-terminal residue" evidence="2">
    <location>
        <position position="204"/>
    </location>
</feature>
<evidence type="ECO:0000259" key="1">
    <source>
        <dbReference type="Pfam" id="PF13360"/>
    </source>
</evidence>
<dbReference type="Pfam" id="PF13360">
    <property type="entry name" value="PQQ_2"/>
    <property type="match status" value="1"/>
</dbReference>
<dbReference type="InterPro" id="IPR015943">
    <property type="entry name" value="WD40/YVTN_repeat-like_dom_sf"/>
</dbReference>
<accession>X1IYY5</accession>
<dbReference type="SUPFAM" id="SSF50998">
    <property type="entry name" value="Quinoprotein alcohol dehydrogenase-like"/>
    <property type="match status" value="1"/>
</dbReference>
<dbReference type="InterPro" id="IPR002372">
    <property type="entry name" value="PQQ_rpt_dom"/>
</dbReference>
<feature type="non-terminal residue" evidence="2">
    <location>
        <position position="1"/>
    </location>
</feature>
<organism evidence="2">
    <name type="scientific">marine sediment metagenome</name>
    <dbReference type="NCBI Taxonomy" id="412755"/>
    <lineage>
        <taxon>unclassified sequences</taxon>
        <taxon>metagenomes</taxon>
        <taxon>ecological metagenomes</taxon>
    </lineage>
</organism>
<reference evidence="2" key="1">
    <citation type="journal article" date="2014" name="Front. Microbiol.">
        <title>High frequency of phylogenetically diverse reductive dehalogenase-homologous genes in deep subseafloor sedimentary metagenomes.</title>
        <authorList>
            <person name="Kawai M."/>
            <person name="Futagami T."/>
            <person name="Toyoda A."/>
            <person name="Takaki Y."/>
            <person name="Nishi S."/>
            <person name="Hori S."/>
            <person name="Arai W."/>
            <person name="Tsubouchi T."/>
            <person name="Morono Y."/>
            <person name="Uchiyama I."/>
            <person name="Ito T."/>
            <person name="Fujiyama A."/>
            <person name="Inagaki F."/>
            <person name="Takami H."/>
        </authorList>
    </citation>
    <scope>NUCLEOTIDE SEQUENCE</scope>
    <source>
        <strain evidence="2">Expedition CK06-06</strain>
    </source>
</reference>
<gene>
    <name evidence="2" type="ORF">S03H2_65566</name>
</gene>
<feature type="domain" description="Pyrrolo-quinoline quinone repeat" evidence="1">
    <location>
        <begin position="24"/>
        <end position="180"/>
    </location>
</feature>
<sequence>GRIFYIADQARIASIQRPPKWHLVARDAYNGILLWKRPFSPWFPHIVNWGAAPRQLQRRLVAVGNRVYVTLGLHAPLSAVDAATGEILKVYEKTRGTEEIVYHKGILLLTVRSVTDERMAELAKWAQLAEKKHSPLYARETAQPLLNRFRTIEGKAEKAVLALNADTGRLLWEKVGADAAGLRPVTLSAIGERVFYQKGKDVVC</sequence>
<dbReference type="AlphaFoldDB" id="X1IYY5"/>
<comment type="caution">
    <text evidence="2">The sequence shown here is derived from an EMBL/GenBank/DDBJ whole genome shotgun (WGS) entry which is preliminary data.</text>
</comment>
<dbReference type="Gene3D" id="2.130.10.10">
    <property type="entry name" value="YVTN repeat-like/Quinoprotein amine dehydrogenase"/>
    <property type="match status" value="1"/>
</dbReference>
<protein>
    <recommendedName>
        <fullName evidence="1">Pyrrolo-quinoline quinone repeat domain-containing protein</fullName>
    </recommendedName>
</protein>
<evidence type="ECO:0000313" key="2">
    <source>
        <dbReference type="EMBL" id="GAH87666.1"/>
    </source>
</evidence>
<proteinExistence type="predicted"/>